<dbReference type="Pfam" id="PF06415">
    <property type="entry name" value="iPGM_N"/>
    <property type="match status" value="1"/>
</dbReference>
<dbReference type="Proteomes" id="UP000035909">
    <property type="component" value="Unassembled WGS sequence"/>
</dbReference>
<evidence type="ECO:0000256" key="12">
    <source>
        <dbReference type="PIRSR" id="PIRSR001492-2"/>
    </source>
</evidence>
<comment type="subunit">
    <text evidence="10">Monomer.</text>
</comment>
<dbReference type="Gene3D" id="3.40.1450.10">
    <property type="entry name" value="BPG-independent phosphoglycerate mutase, domain B"/>
    <property type="match status" value="1"/>
</dbReference>
<dbReference type="PIRSF" id="PIRSF001492">
    <property type="entry name" value="IPGAM"/>
    <property type="match status" value="1"/>
</dbReference>
<comment type="pathway">
    <text evidence="2 10">Carbohydrate degradation; glycolysis; pyruvate from D-glyceraldehyde 3-phosphate: step 3/5.</text>
</comment>
<evidence type="ECO:0000313" key="17">
    <source>
        <dbReference type="Proteomes" id="UP000035909"/>
    </source>
</evidence>
<feature type="binding site" evidence="10 13">
    <location>
        <position position="63"/>
    </location>
    <ligand>
        <name>Mn(2+)</name>
        <dbReference type="ChEBI" id="CHEBI:29035"/>
        <label>2</label>
    </ligand>
</feature>
<feature type="binding site" evidence="10 13">
    <location>
        <position position="462"/>
    </location>
    <ligand>
        <name>Mn(2+)</name>
        <dbReference type="ChEBI" id="CHEBI:29035"/>
        <label>1</label>
    </ligand>
</feature>
<dbReference type="EMBL" id="LDOU01000024">
    <property type="protein sequence ID" value="KLV05682.1"/>
    <property type="molecule type" value="Genomic_DNA"/>
</dbReference>
<feature type="binding site" evidence="10 12">
    <location>
        <position position="335"/>
    </location>
    <ligand>
        <name>substrate</name>
    </ligand>
</feature>
<organism evidence="16 17">
    <name type="scientific">Photobacterium ganghwense</name>
    <dbReference type="NCBI Taxonomy" id="320778"/>
    <lineage>
        <taxon>Bacteria</taxon>
        <taxon>Pseudomonadati</taxon>
        <taxon>Pseudomonadota</taxon>
        <taxon>Gammaproteobacteria</taxon>
        <taxon>Vibrionales</taxon>
        <taxon>Vibrionaceae</taxon>
        <taxon>Photobacterium</taxon>
    </lineage>
</organism>
<evidence type="ECO:0000256" key="9">
    <source>
        <dbReference type="ARBA" id="ARBA00071648"/>
    </source>
</evidence>
<dbReference type="FunFam" id="3.40.720.10:FF:000001">
    <property type="entry name" value="2,3-bisphosphoglycerate-independent phosphoglycerate mutase"/>
    <property type="match status" value="1"/>
</dbReference>
<feature type="binding site" evidence="10 12">
    <location>
        <begin position="262"/>
        <end position="265"/>
    </location>
    <ligand>
        <name>substrate</name>
    </ligand>
</feature>
<keyword evidence="6 10" id="KW-0324">Glycolysis</keyword>
<feature type="active site" description="Phosphoserine intermediate" evidence="10 11">
    <location>
        <position position="63"/>
    </location>
</feature>
<evidence type="ECO:0000256" key="6">
    <source>
        <dbReference type="ARBA" id="ARBA00023152"/>
    </source>
</evidence>
<dbReference type="PANTHER" id="PTHR31637">
    <property type="entry name" value="2,3-BISPHOSPHOGLYCERATE-INDEPENDENT PHOSPHOGLYCERATE MUTASE"/>
    <property type="match status" value="1"/>
</dbReference>
<keyword evidence="17" id="KW-1185">Reference proteome</keyword>
<dbReference type="InterPro" id="IPR036646">
    <property type="entry name" value="PGAM_B_sf"/>
</dbReference>
<evidence type="ECO:0000256" key="3">
    <source>
        <dbReference type="ARBA" id="ARBA00008819"/>
    </source>
</evidence>
<evidence type="ECO:0000256" key="11">
    <source>
        <dbReference type="PIRSR" id="PIRSR001492-1"/>
    </source>
</evidence>
<dbReference type="Gene3D" id="3.40.720.10">
    <property type="entry name" value="Alkaline Phosphatase, subunit A"/>
    <property type="match status" value="1"/>
</dbReference>
<comment type="caution">
    <text evidence="16">The sequence shown here is derived from an EMBL/GenBank/DDBJ whole genome shotgun (WGS) entry which is preliminary data.</text>
</comment>
<dbReference type="FunFam" id="3.40.1450.10:FF:000001">
    <property type="entry name" value="2,3-bisphosphoglycerate-independent phosphoglycerate mutase"/>
    <property type="match status" value="1"/>
</dbReference>
<evidence type="ECO:0000256" key="2">
    <source>
        <dbReference type="ARBA" id="ARBA00004798"/>
    </source>
</evidence>
<name>A0A0J1JTU3_9GAMM</name>
<keyword evidence="8 10" id="KW-0413">Isomerase</keyword>
<evidence type="ECO:0000256" key="7">
    <source>
        <dbReference type="ARBA" id="ARBA00023211"/>
    </source>
</evidence>
<feature type="binding site" evidence="10 13">
    <location>
        <position position="444"/>
    </location>
    <ligand>
        <name>Mn(2+)</name>
        <dbReference type="ChEBI" id="CHEBI:29035"/>
        <label>2</label>
    </ligand>
</feature>
<evidence type="ECO:0000259" key="15">
    <source>
        <dbReference type="Pfam" id="PF06415"/>
    </source>
</evidence>
<dbReference type="InterPro" id="IPR006124">
    <property type="entry name" value="Metalloenzyme"/>
</dbReference>
<dbReference type="CDD" id="cd16010">
    <property type="entry name" value="iPGM"/>
    <property type="match status" value="1"/>
</dbReference>
<dbReference type="UniPathway" id="UPA00109">
    <property type="reaction ID" value="UER00186"/>
</dbReference>
<evidence type="ECO:0000259" key="14">
    <source>
        <dbReference type="Pfam" id="PF01676"/>
    </source>
</evidence>
<dbReference type="RefSeq" id="WP_047887204.1">
    <property type="nucleotide sequence ID" value="NZ_CP071325.1"/>
</dbReference>
<dbReference type="HAMAP" id="MF_01038">
    <property type="entry name" value="GpmI"/>
    <property type="match status" value="1"/>
</dbReference>
<dbReference type="NCBIfam" id="NF003897">
    <property type="entry name" value="PRK05434.1-5"/>
    <property type="match status" value="1"/>
</dbReference>
<dbReference type="SUPFAM" id="SSF64158">
    <property type="entry name" value="2,3-Bisphosphoglycerate-independent phosphoglycerate mutase, substrate-binding domain"/>
    <property type="match status" value="1"/>
</dbReference>
<feature type="binding site" evidence="10 12">
    <location>
        <position position="124"/>
    </location>
    <ligand>
        <name>substrate</name>
    </ligand>
</feature>
<dbReference type="SUPFAM" id="SSF53649">
    <property type="entry name" value="Alkaline phosphatase-like"/>
    <property type="match status" value="1"/>
</dbReference>
<dbReference type="GO" id="GO:0004619">
    <property type="term" value="F:phosphoglycerate mutase activity"/>
    <property type="evidence" value="ECO:0007669"/>
    <property type="project" value="UniProtKB-UniRule"/>
</dbReference>
<dbReference type="OrthoDB" id="9800863at2"/>
<dbReference type="STRING" id="320778.ABT57_20915"/>
<dbReference type="EC" id="5.4.2.12" evidence="4 10"/>
<feature type="binding site" evidence="10 12">
    <location>
        <begin position="154"/>
        <end position="155"/>
    </location>
    <ligand>
        <name>substrate</name>
    </ligand>
</feature>
<dbReference type="AlphaFoldDB" id="A0A0J1JTU3"/>
<evidence type="ECO:0000256" key="8">
    <source>
        <dbReference type="ARBA" id="ARBA00023235"/>
    </source>
</evidence>
<evidence type="ECO:0000256" key="4">
    <source>
        <dbReference type="ARBA" id="ARBA00012026"/>
    </source>
</evidence>
<evidence type="ECO:0000256" key="10">
    <source>
        <dbReference type="HAMAP-Rule" id="MF_01038"/>
    </source>
</evidence>
<dbReference type="GO" id="GO:0005829">
    <property type="term" value="C:cytosol"/>
    <property type="evidence" value="ECO:0007669"/>
    <property type="project" value="TreeGrafter"/>
</dbReference>
<dbReference type="PANTHER" id="PTHR31637:SF0">
    <property type="entry name" value="2,3-BISPHOSPHOGLYCERATE-INDEPENDENT PHOSPHOGLYCERATE MUTASE"/>
    <property type="match status" value="1"/>
</dbReference>
<evidence type="ECO:0000313" key="16">
    <source>
        <dbReference type="EMBL" id="KLV05682.1"/>
    </source>
</evidence>
<protein>
    <recommendedName>
        <fullName evidence="9 10">2,3-bisphosphoglycerate-independent phosphoglycerate mutase</fullName>
        <shortName evidence="10">BPG-independent PGAM</shortName>
        <shortName evidence="10">Phosphoglyceromutase</shortName>
        <shortName evidence="10">iPGM</shortName>
        <ecNumber evidence="4 10">5.4.2.12</ecNumber>
    </recommendedName>
</protein>
<accession>A0A0J1JTU3</accession>
<dbReference type="GO" id="GO:0006007">
    <property type="term" value="P:glucose catabolic process"/>
    <property type="evidence" value="ECO:0007669"/>
    <property type="project" value="InterPro"/>
</dbReference>
<dbReference type="GO" id="GO:0030145">
    <property type="term" value="F:manganese ion binding"/>
    <property type="evidence" value="ECO:0007669"/>
    <property type="project" value="UniProtKB-UniRule"/>
</dbReference>
<feature type="binding site" evidence="10 13">
    <location>
        <position position="406"/>
    </location>
    <ligand>
        <name>Mn(2+)</name>
        <dbReference type="ChEBI" id="CHEBI:29035"/>
        <label>1</label>
    </ligand>
</feature>
<keyword evidence="5 10" id="KW-0479">Metal-binding</keyword>
<feature type="binding site" evidence="10 12">
    <location>
        <position position="192"/>
    </location>
    <ligand>
        <name>substrate</name>
    </ligand>
</feature>
<comment type="cofactor">
    <cofactor evidence="10">
        <name>Mn(2+)</name>
        <dbReference type="ChEBI" id="CHEBI:29035"/>
    </cofactor>
    <text evidence="10">Binds 2 manganese ions per subunit.</text>
</comment>
<dbReference type="InterPro" id="IPR005995">
    <property type="entry name" value="Pgm_bpd_ind"/>
</dbReference>
<evidence type="ECO:0000256" key="1">
    <source>
        <dbReference type="ARBA" id="ARBA00000370"/>
    </source>
</evidence>
<dbReference type="GO" id="GO:0006096">
    <property type="term" value="P:glycolytic process"/>
    <property type="evidence" value="ECO:0007669"/>
    <property type="project" value="UniProtKB-UniRule"/>
</dbReference>
<dbReference type="InterPro" id="IPR011258">
    <property type="entry name" value="BPG-indep_PGM_N"/>
</dbReference>
<feature type="domain" description="Metalloenzyme" evidence="14">
    <location>
        <begin position="5"/>
        <end position="498"/>
    </location>
</feature>
<feature type="binding site" evidence="10 12">
    <location>
        <position position="186"/>
    </location>
    <ligand>
        <name>substrate</name>
    </ligand>
</feature>
<dbReference type="NCBIfam" id="TIGR01307">
    <property type="entry name" value="pgm_bpd_ind"/>
    <property type="match status" value="1"/>
</dbReference>
<feature type="binding site" evidence="10 13">
    <location>
        <position position="443"/>
    </location>
    <ligand>
        <name>Mn(2+)</name>
        <dbReference type="ChEBI" id="CHEBI:29035"/>
        <label>2</label>
    </ligand>
</feature>
<comment type="catalytic activity">
    <reaction evidence="1 10">
        <text>(2R)-2-phosphoglycerate = (2R)-3-phosphoglycerate</text>
        <dbReference type="Rhea" id="RHEA:15901"/>
        <dbReference type="ChEBI" id="CHEBI:58272"/>
        <dbReference type="ChEBI" id="CHEBI:58289"/>
        <dbReference type="EC" id="5.4.2.12"/>
    </reaction>
</comment>
<gene>
    <name evidence="10" type="primary">gpmI</name>
    <name evidence="16" type="ORF">ABT57_20915</name>
</gene>
<sequence>MSAKKPLALVILDGWGYREDNADNAIANAKTPVLDGLMANEAHTLISASGMDVGLPDGQMGNSEVGHTNIGAGRVVYQDLTRITKSIADGDFFENPALTSAIDKAVQAGKAVHIMGLMSPGGVHSHEDHIAAAVEMAANRGAEHIYLHCFLDGRDTPPRSAQASLERFDALFAQLGKGRIASLVGRYYAMDRDNNWERVEKAYNLLTAADADFTAATAVEGLEAAYAREENDEFVKATEIRAEGQPVAAMQDGDAVLFMNYRADRARQITRTFEVDFAGFERKQFPALADFVMLTQYAADINLPAAFPPESLTNTLGEWLSKKGKKQLRISETEKYAHVTFFFNGGVENEFDGESRQLVASPKVATYDLQPEMSAPELTDKLVAAIKSGEFDTIICNYPNGDMVGHTGVYDAAVKACEAVDTCIGRVVDAIREMDGQLLITADHGNAEMMVNPETGGIHTAHTSLPVPLVYVGSKSITLKDGGKLSDLAPTMLALSDMEIPAEMTGQVLFDLK</sequence>
<evidence type="ECO:0000256" key="5">
    <source>
        <dbReference type="ARBA" id="ARBA00022723"/>
    </source>
</evidence>
<feature type="binding site" evidence="10 13">
    <location>
        <position position="402"/>
    </location>
    <ligand>
        <name>Mn(2+)</name>
        <dbReference type="ChEBI" id="CHEBI:29035"/>
        <label>1</label>
    </ligand>
</feature>
<proteinExistence type="inferred from homology"/>
<feature type="domain" description="BPG-independent PGAM N-terminal" evidence="15">
    <location>
        <begin position="83"/>
        <end position="298"/>
    </location>
</feature>
<keyword evidence="7 10" id="KW-0464">Manganese</keyword>
<dbReference type="InterPro" id="IPR017850">
    <property type="entry name" value="Alkaline_phosphatase_core_sf"/>
</dbReference>
<comment type="similarity">
    <text evidence="3 10">Belongs to the BPG-independent phosphoglycerate mutase family.</text>
</comment>
<dbReference type="Pfam" id="PF01676">
    <property type="entry name" value="Metalloenzyme"/>
    <property type="match status" value="1"/>
</dbReference>
<dbReference type="PATRIC" id="fig|320778.3.peg.4496"/>
<reference evidence="16 17" key="1">
    <citation type="submission" date="2015-05" db="EMBL/GenBank/DDBJ databases">
        <title>Photobacterium galathea sp. nov.</title>
        <authorList>
            <person name="Machado H."/>
            <person name="Gram L."/>
        </authorList>
    </citation>
    <scope>NUCLEOTIDE SEQUENCE [LARGE SCALE GENOMIC DNA]</scope>
    <source>
        <strain evidence="16 17">DSM 22954</strain>
    </source>
</reference>
<feature type="binding site" evidence="10 13">
    <location>
        <position position="13"/>
    </location>
    <ligand>
        <name>Mn(2+)</name>
        <dbReference type="ChEBI" id="CHEBI:29035"/>
        <label>2</label>
    </ligand>
</feature>
<comment type="function">
    <text evidence="10">Catalyzes the interconversion of 2-phosphoglycerate and 3-phosphoglycerate.</text>
</comment>
<evidence type="ECO:0000256" key="13">
    <source>
        <dbReference type="PIRSR" id="PIRSR001492-3"/>
    </source>
</evidence>